<sequence>MGQRSNWVDYCKAIGIFLVVFGHVLSGLVNAGFEMNQTYFTLIYSVIYTFHMPLFFFLSGLFFYSSLQKYHVGGLINQKIDTLFYIYIFWSLFQGSIEVVLSQFTTNGITFREVFQLFTEPRMQFWFLYALIYIFIISLAAYKFMSVKYTPILFIFTAALYVFAAQLPQGFNLYLVYQNLVFFVAGIYFNQLNKEPASNNTLLLLSAIAFLMVQYFFHQDHVFSDRGLFSLLTALTSIYFVIQLACLINKHPLQWLLTIGTYSLSIYLIHILVGSGIRILLAKVLHLENFAIHLLLGVAFGIAIPLLFQKIVNDYRINFIFSAPISRLWRTKYHL</sequence>
<feature type="transmembrane region" description="Helical" evidence="7">
    <location>
        <begin position="290"/>
        <end position="308"/>
    </location>
</feature>
<evidence type="ECO:0000256" key="4">
    <source>
        <dbReference type="ARBA" id="ARBA00022692"/>
    </source>
</evidence>
<feature type="domain" description="Acyltransferase 3" evidence="8">
    <location>
        <begin position="6"/>
        <end position="308"/>
    </location>
</feature>
<keyword evidence="5 7" id="KW-1133">Transmembrane helix</keyword>
<evidence type="ECO:0000313" key="9">
    <source>
        <dbReference type="EMBL" id="EAR29468.1"/>
    </source>
</evidence>
<evidence type="ECO:0000256" key="5">
    <source>
        <dbReference type="ARBA" id="ARBA00022989"/>
    </source>
</evidence>
<evidence type="ECO:0000259" key="8">
    <source>
        <dbReference type="Pfam" id="PF01757"/>
    </source>
</evidence>
<evidence type="ECO:0000313" key="10">
    <source>
        <dbReference type="Proteomes" id="UP000006201"/>
    </source>
</evidence>
<accession>A4C664</accession>
<dbReference type="HOGENOM" id="CLU_023915_6_0_6"/>
<evidence type="ECO:0000256" key="1">
    <source>
        <dbReference type="ARBA" id="ARBA00004651"/>
    </source>
</evidence>
<feature type="transmembrane region" description="Helical" evidence="7">
    <location>
        <begin position="12"/>
        <end position="33"/>
    </location>
</feature>
<feature type="transmembrane region" description="Helical" evidence="7">
    <location>
        <begin position="124"/>
        <end position="142"/>
    </location>
</feature>
<dbReference type="Proteomes" id="UP000006201">
    <property type="component" value="Unassembled WGS sequence"/>
</dbReference>
<comment type="similarity">
    <text evidence="2">Belongs to the acyltransferase 3 family.</text>
</comment>
<dbReference type="GO" id="GO:0005886">
    <property type="term" value="C:plasma membrane"/>
    <property type="evidence" value="ECO:0007669"/>
    <property type="project" value="UniProtKB-SubCell"/>
</dbReference>
<dbReference type="RefSeq" id="WP_009837342.1">
    <property type="nucleotide sequence ID" value="NZ_AAOH01000002.1"/>
</dbReference>
<keyword evidence="6 7" id="KW-0472">Membrane</keyword>
<dbReference type="STRING" id="87626.PTD2_11649"/>
<keyword evidence="10" id="KW-1185">Reference proteome</keyword>
<dbReference type="EMBL" id="AAOH01000002">
    <property type="protein sequence ID" value="EAR29468.1"/>
    <property type="molecule type" value="Genomic_DNA"/>
</dbReference>
<feature type="transmembrane region" description="Helical" evidence="7">
    <location>
        <begin position="84"/>
        <end position="104"/>
    </location>
</feature>
<proteinExistence type="inferred from homology"/>
<evidence type="ECO:0000256" key="2">
    <source>
        <dbReference type="ARBA" id="ARBA00007400"/>
    </source>
</evidence>
<reference evidence="9 10" key="1">
    <citation type="submission" date="2006-02" db="EMBL/GenBank/DDBJ databases">
        <authorList>
            <person name="Moran M.A."/>
            <person name="Kjelleberg S."/>
            <person name="Egan S."/>
            <person name="Saunders N."/>
            <person name="Thomas T."/>
            <person name="Ferriera S."/>
            <person name="Johnson J."/>
            <person name="Kravitz S."/>
            <person name="Halpern A."/>
            <person name="Remington K."/>
            <person name="Beeson K."/>
            <person name="Tran B."/>
            <person name="Rogers Y.-H."/>
            <person name="Friedman R."/>
            <person name="Venter J.C."/>
        </authorList>
    </citation>
    <scope>NUCLEOTIDE SEQUENCE [LARGE SCALE GENOMIC DNA]</scope>
    <source>
        <strain evidence="9 10">D2</strain>
    </source>
</reference>
<feature type="transmembrane region" description="Helical" evidence="7">
    <location>
        <begin position="201"/>
        <end position="217"/>
    </location>
</feature>
<feature type="transmembrane region" description="Helical" evidence="7">
    <location>
        <begin position="171"/>
        <end position="189"/>
    </location>
</feature>
<feature type="transmembrane region" description="Helical" evidence="7">
    <location>
        <begin position="255"/>
        <end position="278"/>
    </location>
</feature>
<dbReference type="GO" id="GO:0009246">
    <property type="term" value="P:enterobacterial common antigen biosynthetic process"/>
    <property type="evidence" value="ECO:0007669"/>
    <property type="project" value="TreeGrafter"/>
</dbReference>
<protein>
    <submittedName>
        <fullName evidence="9">Predicted membrane protein</fullName>
    </submittedName>
</protein>
<name>A4C664_9GAMM</name>
<comment type="caution">
    <text evidence="9">The sequence shown here is derived from an EMBL/GenBank/DDBJ whole genome shotgun (WGS) entry which is preliminary data.</text>
</comment>
<organism evidence="9 10">
    <name type="scientific">Pseudoalteromonas tunicata D2</name>
    <dbReference type="NCBI Taxonomy" id="87626"/>
    <lineage>
        <taxon>Bacteria</taxon>
        <taxon>Pseudomonadati</taxon>
        <taxon>Pseudomonadota</taxon>
        <taxon>Gammaproteobacteria</taxon>
        <taxon>Alteromonadales</taxon>
        <taxon>Pseudoalteromonadaceae</taxon>
        <taxon>Pseudoalteromonas</taxon>
    </lineage>
</organism>
<feature type="transmembrane region" description="Helical" evidence="7">
    <location>
        <begin position="149"/>
        <end position="165"/>
    </location>
</feature>
<dbReference type="GO" id="GO:0016413">
    <property type="term" value="F:O-acetyltransferase activity"/>
    <property type="evidence" value="ECO:0007669"/>
    <property type="project" value="TreeGrafter"/>
</dbReference>
<dbReference type="PANTHER" id="PTHR40074">
    <property type="entry name" value="O-ACETYLTRANSFERASE WECH"/>
    <property type="match status" value="1"/>
</dbReference>
<evidence type="ECO:0000256" key="7">
    <source>
        <dbReference type="SAM" id="Phobius"/>
    </source>
</evidence>
<comment type="subcellular location">
    <subcellularLocation>
        <location evidence="1">Cell membrane</location>
        <topology evidence="1">Multi-pass membrane protein</topology>
    </subcellularLocation>
</comment>
<dbReference type="eggNOG" id="COG3594">
    <property type="taxonomic scope" value="Bacteria"/>
</dbReference>
<gene>
    <name evidence="9" type="ORF">PTD2_11649</name>
</gene>
<evidence type="ECO:0000256" key="6">
    <source>
        <dbReference type="ARBA" id="ARBA00023136"/>
    </source>
</evidence>
<keyword evidence="4 7" id="KW-0812">Transmembrane</keyword>
<dbReference type="PANTHER" id="PTHR40074:SF2">
    <property type="entry name" value="O-ACETYLTRANSFERASE WECH"/>
    <property type="match status" value="1"/>
</dbReference>
<dbReference type="Pfam" id="PF01757">
    <property type="entry name" value="Acyl_transf_3"/>
    <property type="match status" value="1"/>
</dbReference>
<feature type="transmembrane region" description="Helical" evidence="7">
    <location>
        <begin position="39"/>
        <end position="64"/>
    </location>
</feature>
<evidence type="ECO:0000256" key="3">
    <source>
        <dbReference type="ARBA" id="ARBA00022475"/>
    </source>
</evidence>
<feature type="transmembrane region" description="Helical" evidence="7">
    <location>
        <begin position="229"/>
        <end position="248"/>
    </location>
</feature>
<keyword evidence="3" id="KW-1003">Cell membrane</keyword>
<dbReference type="InterPro" id="IPR002656">
    <property type="entry name" value="Acyl_transf_3_dom"/>
</dbReference>
<dbReference type="AlphaFoldDB" id="A4C664"/>
<dbReference type="OrthoDB" id="9814956at2"/>